<dbReference type="EMBL" id="WWCL01000004">
    <property type="protein sequence ID" value="MYN47286.1"/>
    <property type="molecule type" value="Genomic_DNA"/>
</dbReference>
<keyword evidence="2" id="KW-1185">Reference proteome</keyword>
<proteinExistence type="predicted"/>
<organism evidence="1 2">
    <name type="scientific">Duganella fentianensis</name>
    <dbReference type="NCBI Taxonomy" id="2692177"/>
    <lineage>
        <taxon>Bacteria</taxon>
        <taxon>Pseudomonadati</taxon>
        <taxon>Pseudomonadota</taxon>
        <taxon>Betaproteobacteria</taxon>
        <taxon>Burkholderiales</taxon>
        <taxon>Oxalobacteraceae</taxon>
        <taxon>Telluria group</taxon>
        <taxon>Duganella</taxon>
    </lineage>
</organism>
<dbReference type="RefSeq" id="WP_161036669.1">
    <property type="nucleotide sequence ID" value="NZ_WWCL01000004.1"/>
</dbReference>
<evidence type="ECO:0000313" key="2">
    <source>
        <dbReference type="Proteomes" id="UP000444316"/>
    </source>
</evidence>
<accession>A0A845I628</accession>
<reference evidence="1" key="1">
    <citation type="submission" date="2019-12" db="EMBL/GenBank/DDBJ databases">
        <title>Novel species isolated from a subtropical stream in China.</title>
        <authorList>
            <person name="Lu H."/>
        </authorList>
    </citation>
    <scope>NUCLEOTIDE SEQUENCE [LARGE SCALE GENOMIC DNA]</scope>
    <source>
        <strain evidence="1">FT93W</strain>
    </source>
</reference>
<dbReference type="Proteomes" id="UP000444316">
    <property type="component" value="Unassembled WGS sequence"/>
</dbReference>
<protein>
    <submittedName>
        <fullName evidence="1">Uncharacterized protein</fullName>
    </submittedName>
</protein>
<sequence length="100" mass="10438">MTRTIHRNFAEVTDAESARSALLASGFPQSCIQLTKHKPLPASVPTSTVGNILDALTPGGAAAAAAARERSGAMLTLDIYDEDERDKADAIMAGFGARHA</sequence>
<comment type="caution">
    <text evidence="1">The sequence shown here is derived from an EMBL/GenBank/DDBJ whole genome shotgun (WGS) entry which is preliminary data.</text>
</comment>
<dbReference type="AlphaFoldDB" id="A0A845I628"/>
<name>A0A845I628_9BURK</name>
<gene>
    <name evidence="1" type="ORF">GTP23_19770</name>
</gene>
<evidence type="ECO:0000313" key="1">
    <source>
        <dbReference type="EMBL" id="MYN47286.1"/>
    </source>
</evidence>